<dbReference type="Pfam" id="PF21527">
    <property type="entry name" value="Stv"/>
    <property type="match status" value="1"/>
</dbReference>
<dbReference type="OrthoDB" id="212300at2"/>
<dbReference type="RefSeq" id="WP_126322181.1">
    <property type="nucleotide sequence ID" value="NZ_AP018005.1"/>
</dbReference>
<dbReference type="KEGG" id="rvi:RVIR1_01160"/>
<dbReference type="EMBL" id="AP018005">
    <property type="protein sequence ID" value="BBB14656.1"/>
    <property type="molecule type" value="Genomic_DNA"/>
</dbReference>
<dbReference type="Proteomes" id="UP000282483">
    <property type="component" value="Chromosome"/>
</dbReference>
<evidence type="ECO:0000259" key="1">
    <source>
        <dbReference type="Pfam" id="PF21527"/>
    </source>
</evidence>
<name>A0A2Z5USU2_9COXI</name>
<organism evidence="2 3">
    <name type="scientific">Candidatus Rickettsiella viridis</name>
    <dbReference type="NCBI Taxonomy" id="676208"/>
    <lineage>
        <taxon>Bacteria</taxon>
        <taxon>Pseudomonadati</taxon>
        <taxon>Pseudomonadota</taxon>
        <taxon>Gammaproteobacteria</taxon>
        <taxon>Legionellales</taxon>
        <taxon>Coxiellaceae</taxon>
        <taxon>Rickettsiella</taxon>
    </lineage>
</organism>
<accession>A0A2Z5USU2</accession>
<protein>
    <recommendedName>
        <fullName evidence="1">Putative adhesin Stv domain-containing protein</fullName>
    </recommendedName>
</protein>
<sequence length="386" mass="43224">MPNNNNNTNFTRVSDLETFFSGSNWVLEFEDFEVSSQDPVGSGDEVDKGNFKGLYREVEINEDTGEVSRRVIRATKYGRNGDKILEIDLRAVHVGKEKNGELQGAFLLTDPIKNKVNGEKPIEELLIYSHGSISNRGDEGEIVLKKGMPVISFLGPHEAILNIELGCITPYAEVSFEGITLTSEQAKYDFETSGYQAITGAPIRYDAKTGAPLGVIHNYELTKFDSDQLTGDLRHVLDKVTEHMQLQREIAKTCREDGHAYETDPLKLKPGVRFVPLVDTIVIRAKGEMDTSDVIKIAQERGYKKIICNFCRSLAPVSKPHWITNLFLKAGPNKPAPEVYCAKDTKLLEKPIFLSWAEVAKLEYTRIEAAKHEAELLSSFAPRMSR</sequence>
<keyword evidence="3" id="KW-1185">Reference proteome</keyword>
<evidence type="ECO:0000313" key="3">
    <source>
        <dbReference type="Proteomes" id="UP000282483"/>
    </source>
</evidence>
<reference evidence="2 3" key="1">
    <citation type="submission" date="2017-03" db="EMBL/GenBank/DDBJ databases">
        <title>The genome sequence of Candidatus Rickettsiella viridis.</title>
        <authorList>
            <person name="Nikoh N."/>
            <person name="Tsuchida T."/>
            <person name="Yamaguchi K."/>
            <person name="Maeda T."/>
            <person name="Shigenobu S."/>
            <person name="Fukatsu T."/>
        </authorList>
    </citation>
    <scope>NUCLEOTIDE SEQUENCE [LARGE SCALE GENOMIC DNA]</scope>
    <source>
        <strain evidence="2 3">Ap-RA04</strain>
    </source>
</reference>
<dbReference type="AlphaFoldDB" id="A0A2Z5USU2"/>
<proteinExistence type="predicted"/>
<dbReference type="InterPro" id="IPR049002">
    <property type="entry name" value="Stv"/>
</dbReference>
<feature type="domain" description="Putative adhesin Stv" evidence="1">
    <location>
        <begin position="124"/>
        <end position="313"/>
    </location>
</feature>
<evidence type="ECO:0000313" key="2">
    <source>
        <dbReference type="EMBL" id="BBB14656.1"/>
    </source>
</evidence>
<gene>
    <name evidence="2" type="ORF">RVIR1_01160</name>
</gene>